<feature type="chain" id="PRO_5046360888" evidence="1">
    <location>
        <begin position="20"/>
        <end position="271"/>
    </location>
</feature>
<protein>
    <submittedName>
        <fullName evidence="3">Energy transducer TonB</fullName>
    </submittedName>
</protein>
<dbReference type="Gene3D" id="3.90.930.1">
    <property type="match status" value="1"/>
</dbReference>
<dbReference type="RefSeq" id="WP_153042150.1">
    <property type="nucleotide sequence ID" value="NZ_JBHSYQ010000003.1"/>
</dbReference>
<dbReference type="PANTHER" id="PTHR33446">
    <property type="entry name" value="PROTEIN TONB-RELATED"/>
    <property type="match status" value="1"/>
</dbReference>
<organism evidence="3 4">
    <name type="scientific">Rufibacter roseus</name>
    <dbReference type="NCBI Taxonomy" id="1567108"/>
    <lineage>
        <taxon>Bacteria</taxon>
        <taxon>Pseudomonadati</taxon>
        <taxon>Bacteroidota</taxon>
        <taxon>Cytophagia</taxon>
        <taxon>Cytophagales</taxon>
        <taxon>Hymenobacteraceae</taxon>
        <taxon>Rufibacter</taxon>
    </lineage>
</organism>
<proteinExistence type="predicted"/>
<keyword evidence="1" id="KW-0732">Signal</keyword>
<gene>
    <name evidence="3" type="ORF">ACFQHR_02310</name>
</gene>
<keyword evidence="4" id="KW-1185">Reference proteome</keyword>
<dbReference type="InterPro" id="IPR051045">
    <property type="entry name" value="TonB-dependent_transducer"/>
</dbReference>
<dbReference type="Proteomes" id="UP001596405">
    <property type="component" value="Unassembled WGS sequence"/>
</dbReference>
<dbReference type="PANTHER" id="PTHR33446:SF2">
    <property type="entry name" value="PROTEIN TONB"/>
    <property type="match status" value="1"/>
</dbReference>
<evidence type="ECO:0000256" key="1">
    <source>
        <dbReference type="SAM" id="SignalP"/>
    </source>
</evidence>
<dbReference type="SUPFAM" id="SSF74653">
    <property type="entry name" value="TolA/TonB C-terminal domain"/>
    <property type="match status" value="1"/>
</dbReference>
<feature type="signal peptide" evidence="1">
    <location>
        <begin position="1"/>
        <end position="19"/>
    </location>
</feature>
<feature type="domain" description="TonB C-terminal" evidence="2">
    <location>
        <begin position="177"/>
        <end position="271"/>
    </location>
</feature>
<evidence type="ECO:0000259" key="2">
    <source>
        <dbReference type="PROSITE" id="PS52015"/>
    </source>
</evidence>
<evidence type="ECO:0000313" key="3">
    <source>
        <dbReference type="EMBL" id="MFC6996435.1"/>
    </source>
</evidence>
<reference evidence="4" key="1">
    <citation type="journal article" date="2019" name="Int. J. Syst. Evol. Microbiol.">
        <title>The Global Catalogue of Microorganisms (GCM) 10K type strain sequencing project: providing services to taxonomists for standard genome sequencing and annotation.</title>
        <authorList>
            <consortium name="The Broad Institute Genomics Platform"/>
            <consortium name="The Broad Institute Genome Sequencing Center for Infectious Disease"/>
            <person name="Wu L."/>
            <person name="Ma J."/>
        </authorList>
    </citation>
    <scope>NUCLEOTIDE SEQUENCE [LARGE SCALE GENOMIC DNA]</scope>
    <source>
        <strain evidence="4">CGMCC 4.7393</strain>
    </source>
</reference>
<comment type="caution">
    <text evidence="3">The sequence shown here is derived from an EMBL/GenBank/DDBJ whole genome shotgun (WGS) entry which is preliminary data.</text>
</comment>
<dbReference type="EMBL" id="JBHSYQ010000003">
    <property type="protein sequence ID" value="MFC6996435.1"/>
    <property type="molecule type" value="Genomic_DNA"/>
</dbReference>
<name>A0ABW2DHC2_9BACT</name>
<dbReference type="SUPFAM" id="SSF82185">
    <property type="entry name" value="Histone H3 K4-specific methyltransferase SET7/9 N-terminal domain"/>
    <property type="match status" value="1"/>
</dbReference>
<sequence length="271" mass="31052">MKILLTLCLWLCATVTCLSQTDSVLFLNSNFEEVPEREAVYYRMKQVTEPSTGRGIIKDYYINGLPYQEINYSKLDSVRDGLTTTWYQNGQIKYRAYYYKGQLTRKAELWYENGQLQMVRNYSNGKLQGDTRSYHSNAQLKRHDVYSEDELVEGHCFDESGDEVTYYPLEVMPQFPGGQEAMFKFLNGKLNPVFTFRQLKEGSEVIISFVVGPDGKVGHVQVVRTNDENLAKKGVKAVLSMPLWTPGSQGGQKVSVKYTVPVRVKMNKENK</sequence>
<dbReference type="InterPro" id="IPR037682">
    <property type="entry name" value="TonB_C"/>
</dbReference>
<dbReference type="Pfam" id="PF03544">
    <property type="entry name" value="TonB_C"/>
    <property type="match status" value="1"/>
</dbReference>
<dbReference type="Gene3D" id="3.30.1150.10">
    <property type="match status" value="1"/>
</dbReference>
<accession>A0ABW2DHC2</accession>
<dbReference type="PROSITE" id="PS52015">
    <property type="entry name" value="TONB_CTD"/>
    <property type="match status" value="1"/>
</dbReference>
<evidence type="ECO:0000313" key="4">
    <source>
        <dbReference type="Proteomes" id="UP001596405"/>
    </source>
</evidence>